<reference evidence="4" key="2">
    <citation type="submission" date="2024-10" db="UniProtKB">
        <authorList>
            <consortium name="EnsemblProtists"/>
        </authorList>
    </citation>
    <scope>IDENTIFICATION</scope>
</reference>
<evidence type="ECO:0000256" key="1">
    <source>
        <dbReference type="ARBA" id="ARBA00022741"/>
    </source>
</evidence>
<evidence type="ECO:0000259" key="3">
    <source>
        <dbReference type="PROSITE" id="PS50011"/>
    </source>
</evidence>
<dbReference type="SUPFAM" id="SSF56112">
    <property type="entry name" value="Protein kinase-like (PK-like)"/>
    <property type="match status" value="1"/>
</dbReference>
<evidence type="ECO:0000256" key="2">
    <source>
        <dbReference type="ARBA" id="ARBA00022840"/>
    </source>
</evidence>
<reference evidence="5" key="1">
    <citation type="journal article" date="2013" name="Nature">
        <title>Pan genome of the phytoplankton Emiliania underpins its global distribution.</title>
        <authorList>
            <person name="Read B.A."/>
            <person name="Kegel J."/>
            <person name="Klute M.J."/>
            <person name="Kuo A."/>
            <person name="Lefebvre S.C."/>
            <person name="Maumus F."/>
            <person name="Mayer C."/>
            <person name="Miller J."/>
            <person name="Monier A."/>
            <person name="Salamov A."/>
            <person name="Young J."/>
            <person name="Aguilar M."/>
            <person name="Claverie J.M."/>
            <person name="Frickenhaus S."/>
            <person name="Gonzalez K."/>
            <person name="Herman E.K."/>
            <person name="Lin Y.C."/>
            <person name="Napier J."/>
            <person name="Ogata H."/>
            <person name="Sarno A.F."/>
            <person name="Shmutz J."/>
            <person name="Schroeder D."/>
            <person name="de Vargas C."/>
            <person name="Verret F."/>
            <person name="von Dassow P."/>
            <person name="Valentin K."/>
            <person name="Van de Peer Y."/>
            <person name="Wheeler G."/>
            <person name="Dacks J.B."/>
            <person name="Delwiche C.F."/>
            <person name="Dyhrman S.T."/>
            <person name="Glockner G."/>
            <person name="John U."/>
            <person name="Richards T."/>
            <person name="Worden A.Z."/>
            <person name="Zhang X."/>
            <person name="Grigoriev I.V."/>
            <person name="Allen A.E."/>
            <person name="Bidle K."/>
            <person name="Borodovsky M."/>
            <person name="Bowler C."/>
            <person name="Brownlee C."/>
            <person name="Cock J.M."/>
            <person name="Elias M."/>
            <person name="Gladyshev V.N."/>
            <person name="Groth M."/>
            <person name="Guda C."/>
            <person name="Hadaegh A."/>
            <person name="Iglesias-Rodriguez M.D."/>
            <person name="Jenkins J."/>
            <person name="Jones B.M."/>
            <person name="Lawson T."/>
            <person name="Leese F."/>
            <person name="Lindquist E."/>
            <person name="Lobanov A."/>
            <person name="Lomsadze A."/>
            <person name="Malik S.B."/>
            <person name="Marsh M.E."/>
            <person name="Mackinder L."/>
            <person name="Mock T."/>
            <person name="Mueller-Roeber B."/>
            <person name="Pagarete A."/>
            <person name="Parker M."/>
            <person name="Probert I."/>
            <person name="Quesneville H."/>
            <person name="Raines C."/>
            <person name="Rensing S.A."/>
            <person name="Riano-Pachon D.M."/>
            <person name="Richier S."/>
            <person name="Rokitta S."/>
            <person name="Shiraiwa Y."/>
            <person name="Soanes D.M."/>
            <person name="van der Giezen M."/>
            <person name="Wahlund T.M."/>
            <person name="Williams B."/>
            <person name="Wilson W."/>
            <person name="Wolfe G."/>
            <person name="Wurch L.L."/>
        </authorList>
    </citation>
    <scope>NUCLEOTIDE SEQUENCE</scope>
</reference>
<dbReference type="OMA" id="MAPECHA"/>
<dbReference type="InterPro" id="IPR011009">
    <property type="entry name" value="Kinase-like_dom_sf"/>
</dbReference>
<dbReference type="Gene3D" id="1.10.510.10">
    <property type="entry name" value="Transferase(Phosphotransferase) domain 1"/>
    <property type="match status" value="1"/>
</dbReference>
<dbReference type="PaxDb" id="2903-EOD13757"/>
<name>A0A0D3IR72_EMIH1</name>
<dbReference type="PANTHER" id="PTHR24346">
    <property type="entry name" value="MAP/MICROTUBULE AFFINITY-REGULATING KINASE"/>
    <property type="match status" value="1"/>
</dbReference>
<dbReference type="GO" id="GO:0035556">
    <property type="term" value="P:intracellular signal transduction"/>
    <property type="evidence" value="ECO:0007669"/>
    <property type="project" value="TreeGrafter"/>
</dbReference>
<dbReference type="Proteomes" id="UP000013827">
    <property type="component" value="Unassembled WGS sequence"/>
</dbReference>
<dbReference type="InterPro" id="IPR008271">
    <property type="entry name" value="Ser/Thr_kinase_AS"/>
</dbReference>
<dbReference type="GO" id="GO:0005737">
    <property type="term" value="C:cytoplasm"/>
    <property type="evidence" value="ECO:0007669"/>
    <property type="project" value="TreeGrafter"/>
</dbReference>
<dbReference type="FunFam" id="1.10.510.10:FF:000571">
    <property type="entry name" value="Maternal embryonic leucine zipper kinase"/>
    <property type="match status" value="1"/>
</dbReference>
<keyword evidence="5" id="KW-1185">Reference proteome</keyword>
<dbReference type="PRINTS" id="PR00109">
    <property type="entry name" value="TYRKINASE"/>
</dbReference>
<dbReference type="KEGG" id="ehx:EMIHUDRAFT_44721"/>
<dbReference type="PROSITE" id="PS50011">
    <property type="entry name" value="PROTEIN_KINASE_DOM"/>
    <property type="match status" value="1"/>
</dbReference>
<dbReference type="STRING" id="2903.R1BVI7"/>
<protein>
    <recommendedName>
        <fullName evidence="3">Protein kinase domain-containing protein</fullName>
    </recommendedName>
</protein>
<evidence type="ECO:0000313" key="4">
    <source>
        <dbReference type="EnsemblProtists" id="EOD13757"/>
    </source>
</evidence>
<dbReference type="PANTHER" id="PTHR24346:SF30">
    <property type="entry name" value="MATERNAL EMBRYONIC LEUCINE ZIPPER KINASE"/>
    <property type="match status" value="1"/>
</dbReference>
<proteinExistence type="predicted"/>
<accession>A0A0D3IR72</accession>
<dbReference type="InterPro" id="IPR001245">
    <property type="entry name" value="Ser-Thr/Tyr_kinase_cat_dom"/>
</dbReference>
<dbReference type="GeneID" id="17260042"/>
<keyword evidence="1" id="KW-0547">Nucleotide-binding</keyword>
<dbReference type="EnsemblProtists" id="EOD13757">
    <property type="protein sequence ID" value="EOD13757"/>
    <property type="gene ID" value="EMIHUDRAFT_44721"/>
</dbReference>
<sequence length="256" mass="28217">ELLGKGVFARVRLESDSVGQPMAVKVYDHREAEEHDYVAHHLRNEARLAGKLAHGNIIAPRRAVHRKGRTELEMEYAPGGNLGEYMAARRGLSEPEARAIFAQIVEGVGYLHGKNIAHRDLKLENVVLDARGAAKICDFGAAREGADTITRSVQGTPAYMAPECHAGAPHKAAPADVWSLGVLLHTLLVHGKRPGTQFPFWGKSIAELKRNISGAQLQLPDGLSNDCRDLLTRMLRKNAAQRMTIEQVRSHPWLRV</sequence>
<keyword evidence="2" id="KW-0067">ATP-binding</keyword>
<dbReference type="SMART" id="SM00220">
    <property type="entry name" value="S_TKc"/>
    <property type="match status" value="1"/>
</dbReference>
<dbReference type="InterPro" id="IPR000719">
    <property type="entry name" value="Prot_kinase_dom"/>
</dbReference>
<dbReference type="Pfam" id="PF00069">
    <property type="entry name" value="Pkinase"/>
    <property type="match status" value="1"/>
</dbReference>
<dbReference type="PROSITE" id="PS00108">
    <property type="entry name" value="PROTEIN_KINASE_ST"/>
    <property type="match status" value="1"/>
</dbReference>
<dbReference type="HOGENOM" id="CLU_000288_63_0_1"/>
<dbReference type="GO" id="GO:0004674">
    <property type="term" value="F:protein serine/threonine kinase activity"/>
    <property type="evidence" value="ECO:0007669"/>
    <property type="project" value="TreeGrafter"/>
</dbReference>
<evidence type="ECO:0000313" key="5">
    <source>
        <dbReference type="Proteomes" id="UP000013827"/>
    </source>
</evidence>
<dbReference type="PIRSF" id="PIRSF000654">
    <property type="entry name" value="Integrin-linked_kinase"/>
    <property type="match status" value="1"/>
</dbReference>
<dbReference type="AlphaFoldDB" id="A0A0D3IR72"/>
<dbReference type="eggNOG" id="KOG0586">
    <property type="taxonomic scope" value="Eukaryota"/>
</dbReference>
<dbReference type="RefSeq" id="XP_005766186.1">
    <property type="nucleotide sequence ID" value="XM_005766129.1"/>
</dbReference>
<dbReference type="GO" id="GO:0005524">
    <property type="term" value="F:ATP binding"/>
    <property type="evidence" value="ECO:0007669"/>
    <property type="project" value="UniProtKB-KW"/>
</dbReference>
<organism evidence="4 5">
    <name type="scientific">Emiliania huxleyi (strain CCMP1516)</name>
    <dbReference type="NCBI Taxonomy" id="280463"/>
    <lineage>
        <taxon>Eukaryota</taxon>
        <taxon>Haptista</taxon>
        <taxon>Haptophyta</taxon>
        <taxon>Prymnesiophyceae</taxon>
        <taxon>Isochrysidales</taxon>
        <taxon>Noelaerhabdaceae</taxon>
        <taxon>Emiliania</taxon>
    </lineage>
</organism>
<feature type="domain" description="Protein kinase" evidence="3">
    <location>
        <begin position="1"/>
        <end position="254"/>
    </location>
</feature>